<dbReference type="Proteomes" id="UP001176960">
    <property type="component" value="Unassembled WGS sequence"/>
</dbReference>
<dbReference type="PROSITE" id="PS51257">
    <property type="entry name" value="PROKAR_LIPOPROTEIN"/>
    <property type="match status" value="1"/>
</dbReference>
<feature type="transmembrane region" description="Helical" evidence="1">
    <location>
        <begin position="70"/>
        <end position="94"/>
    </location>
</feature>
<dbReference type="RefSeq" id="WP_289840701.1">
    <property type="nucleotide sequence ID" value="NZ_CATKSH010000014.1"/>
</dbReference>
<proteinExistence type="predicted"/>
<accession>A0AA35XYH3</accession>
<keyword evidence="3" id="KW-1185">Reference proteome</keyword>
<reference evidence="2" key="1">
    <citation type="submission" date="2023-03" db="EMBL/GenBank/DDBJ databases">
        <authorList>
            <person name="Cleenwerck I."/>
        </authorList>
    </citation>
    <scope>NUCLEOTIDE SEQUENCE</scope>
    <source>
        <strain evidence="2">LMG 32879</strain>
    </source>
</reference>
<keyword evidence="1" id="KW-0812">Transmembrane</keyword>
<organism evidence="2 3">
    <name type="scientific">Brytella acorum</name>
    <dbReference type="NCBI Taxonomy" id="2959299"/>
    <lineage>
        <taxon>Bacteria</taxon>
        <taxon>Pseudomonadati</taxon>
        <taxon>Pseudomonadota</taxon>
        <taxon>Alphaproteobacteria</taxon>
        <taxon>Acetobacterales</taxon>
        <taxon>Acetobacteraceae</taxon>
        <taxon>Brytella</taxon>
    </lineage>
</organism>
<gene>
    <name evidence="2" type="ORF">LMG32879_002207</name>
</gene>
<evidence type="ECO:0000256" key="1">
    <source>
        <dbReference type="SAM" id="Phobius"/>
    </source>
</evidence>
<sequence length="474" mass="48938">MAVAYVRWPSAKGEIATRVLGGAHLAVCLWSVGCGADIHAGILVLDPFVAAFECLLALRSLNARPAGLPAPMLGALSLLVQPGPLQALLAGLGLAMGRSEVAAAFTGWRGAVRLVALILLGVVAPGTMLAPIVGLVAFLTFAPCEPLLGSAFLLLFTISAPAFWVPSLICGFGVLALAPRQILLSASEAPVLMALGVALAARRADLAETSLAAFEAFFLFLGNHAVRAEASGRPVLLMDSVLPGAAGFLPFWLALHAVCGLAAALTNWIAGALVVGLALGIAAVQRSRSIWLKMFAPHGLGHDGIRLSLLAGIAAFPGAFFMLLRAPLERLSGASPAGLSAHGGAFQAPGRMMTALWMIPGGDGARWYPGVATLFLFVICGLLTSGRGIASARPSMVVDSVILSVGHRGGAFSFGQRRFMARARRWAAHGRQWLGGAARYPLTAVGGRATSSAHRLALWLLLVALGLAAIGWEG</sequence>
<dbReference type="EMBL" id="CATKSH010000014">
    <property type="protein sequence ID" value="CAI9121360.1"/>
    <property type="molecule type" value="Genomic_DNA"/>
</dbReference>
<comment type="caution">
    <text evidence="2">The sequence shown here is derived from an EMBL/GenBank/DDBJ whole genome shotgun (WGS) entry which is preliminary data.</text>
</comment>
<feature type="transmembrane region" description="Helical" evidence="1">
    <location>
        <begin position="114"/>
        <end position="139"/>
    </location>
</feature>
<dbReference type="AlphaFoldDB" id="A0AA35XYH3"/>
<feature type="transmembrane region" description="Helical" evidence="1">
    <location>
        <begin position="235"/>
        <end position="255"/>
    </location>
</feature>
<keyword evidence="1" id="KW-1133">Transmembrane helix</keyword>
<feature type="transmembrane region" description="Helical" evidence="1">
    <location>
        <begin position="456"/>
        <end position="472"/>
    </location>
</feature>
<feature type="transmembrane region" description="Helical" evidence="1">
    <location>
        <begin position="261"/>
        <end position="284"/>
    </location>
</feature>
<evidence type="ECO:0000313" key="3">
    <source>
        <dbReference type="Proteomes" id="UP001176960"/>
    </source>
</evidence>
<feature type="transmembrane region" description="Helical" evidence="1">
    <location>
        <begin position="182"/>
        <end position="201"/>
    </location>
</feature>
<feature type="transmembrane region" description="Helical" evidence="1">
    <location>
        <begin position="151"/>
        <end position="176"/>
    </location>
</feature>
<feature type="transmembrane region" description="Helical" evidence="1">
    <location>
        <begin position="305"/>
        <end position="324"/>
    </location>
</feature>
<keyword evidence="1" id="KW-0472">Membrane</keyword>
<feature type="transmembrane region" description="Helical" evidence="1">
    <location>
        <begin position="15"/>
        <end position="32"/>
    </location>
</feature>
<evidence type="ECO:0000313" key="2">
    <source>
        <dbReference type="EMBL" id="CAI9121360.1"/>
    </source>
</evidence>
<feature type="transmembrane region" description="Helical" evidence="1">
    <location>
        <begin position="367"/>
        <end position="386"/>
    </location>
</feature>
<protein>
    <submittedName>
        <fullName evidence="2">Uncharacterized protein</fullName>
    </submittedName>
</protein>
<name>A0AA35XYH3_9PROT</name>